<name>A0A0R2JI69_9LACO</name>
<dbReference type="SUPFAM" id="SSF110710">
    <property type="entry name" value="TTHA0583/YokD-like"/>
    <property type="match status" value="1"/>
</dbReference>
<dbReference type="HAMAP" id="MF_00800">
    <property type="entry name" value="UPF0340"/>
    <property type="match status" value="1"/>
</dbReference>
<comment type="caution">
    <text evidence="2">The sequence shown here is derived from an EMBL/GenBank/DDBJ whole genome shotgun (WGS) entry which is preliminary data.</text>
</comment>
<reference evidence="2 3" key="1">
    <citation type="journal article" date="2015" name="Genome Announc.">
        <title>Expanding the biotechnology potential of lactobacilli through comparative genomics of 213 strains and associated genera.</title>
        <authorList>
            <person name="Sun Z."/>
            <person name="Harris H.M."/>
            <person name="McCann A."/>
            <person name="Guo C."/>
            <person name="Argimon S."/>
            <person name="Zhang W."/>
            <person name="Yang X."/>
            <person name="Jeffery I.B."/>
            <person name="Cooney J.C."/>
            <person name="Kagawa T.F."/>
            <person name="Liu W."/>
            <person name="Song Y."/>
            <person name="Salvetti E."/>
            <person name="Wrobel A."/>
            <person name="Rasinkangas P."/>
            <person name="Parkhill J."/>
            <person name="Rea M.C."/>
            <person name="O'Sullivan O."/>
            <person name="Ritari J."/>
            <person name="Douillard F.P."/>
            <person name="Paul Ross R."/>
            <person name="Yang R."/>
            <person name="Briner A.E."/>
            <person name="Felis G.E."/>
            <person name="de Vos W.M."/>
            <person name="Barrangou R."/>
            <person name="Klaenhammer T.R."/>
            <person name="Caufield P.W."/>
            <person name="Cui Y."/>
            <person name="Zhang H."/>
            <person name="O'Toole P.W."/>
        </authorList>
    </citation>
    <scope>NUCLEOTIDE SEQUENCE [LARGE SCALE GENOMIC DNA]</scope>
    <source>
        <strain evidence="2 3">DSM 20014</strain>
    </source>
</reference>
<dbReference type="Proteomes" id="UP000051673">
    <property type="component" value="Unassembled WGS sequence"/>
</dbReference>
<evidence type="ECO:0000256" key="1">
    <source>
        <dbReference type="HAMAP-Rule" id="MF_00800"/>
    </source>
</evidence>
<sequence length="182" mass="19530">MSITMEDLRHNTEEIVTDVLNQAQLKAGDIFVIGFSSSEVAGGVIGQNSSAEIGEIVMGTIYKLLHDRDIYMAVQGCEHINRALLVESELAERKDLELVNVIPALHAGGSGQLAAYALMHTPVEVEHITAKAGIDIGDTAIGMHIKHVQIPIRPQQNELGGAHVTALTSRPKKIGGARAVHF</sequence>
<protein>
    <recommendedName>
        <fullName evidence="1">UPF0340 protein IV67_GL000523</fullName>
    </recommendedName>
</protein>
<organism evidence="2 3">
    <name type="scientific">Weissella minor</name>
    <dbReference type="NCBI Taxonomy" id="1620"/>
    <lineage>
        <taxon>Bacteria</taxon>
        <taxon>Bacillati</taxon>
        <taxon>Bacillota</taxon>
        <taxon>Bacilli</taxon>
        <taxon>Lactobacillales</taxon>
        <taxon>Lactobacillaceae</taxon>
        <taxon>Weissella</taxon>
    </lineage>
</organism>
<dbReference type="PATRIC" id="fig|1620.3.peg.530"/>
<dbReference type="InterPro" id="IPR028345">
    <property type="entry name" value="Antibiotic_NAT-like"/>
</dbReference>
<dbReference type="PIRSF" id="PIRSF007510">
    <property type="entry name" value="UCP007510"/>
    <property type="match status" value="1"/>
</dbReference>
<evidence type="ECO:0000313" key="2">
    <source>
        <dbReference type="EMBL" id="KRN77010.1"/>
    </source>
</evidence>
<accession>A0A0R2JI69</accession>
<dbReference type="EMBL" id="JQCD01000024">
    <property type="protein sequence ID" value="KRN77010.1"/>
    <property type="molecule type" value="Genomic_DNA"/>
</dbReference>
<dbReference type="Gene3D" id="3.40.50.10360">
    <property type="entry name" value="Hypothetical protein TT1679"/>
    <property type="match status" value="1"/>
</dbReference>
<dbReference type="AlphaFoldDB" id="A0A0R2JI69"/>
<dbReference type="NCBIfam" id="TIGR01440">
    <property type="entry name" value="TIGR01440 family protein"/>
    <property type="match status" value="1"/>
</dbReference>
<dbReference type="Pfam" id="PF04260">
    <property type="entry name" value="DUF436"/>
    <property type="match status" value="1"/>
</dbReference>
<keyword evidence="3" id="KW-1185">Reference proteome</keyword>
<comment type="similarity">
    <text evidence="1">Belongs to the UPF0340 family.</text>
</comment>
<gene>
    <name evidence="2" type="ORF">IV67_GL000523</name>
</gene>
<evidence type="ECO:0000313" key="3">
    <source>
        <dbReference type="Proteomes" id="UP000051673"/>
    </source>
</evidence>
<proteinExistence type="inferred from homology"/>
<dbReference type="STRING" id="1620.IV67_GL000523"/>
<dbReference type="InterPro" id="IPR006340">
    <property type="entry name" value="DUF436"/>
</dbReference>